<dbReference type="InterPro" id="IPR052444">
    <property type="entry name" value="Spz/Toll_ligand-like"/>
</dbReference>
<dbReference type="GO" id="GO:0045087">
    <property type="term" value="P:innate immune response"/>
    <property type="evidence" value="ECO:0007669"/>
    <property type="project" value="TreeGrafter"/>
</dbReference>
<dbReference type="AlphaFoldDB" id="A0A9P0DJX0"/>
<feature type="chain" id="PRO_5040466485" description="Spaetzle domain-containing protein" evidence="4">
    <location>
        <begin position="23"/>
        <end position="349"/>
    </location>
</feature>
<dbReference type="GO" id="GO:0005121">
    <property type="term" value="F:Toll binding"/>
    <property type="evidence" value="ECO:0007669"/>
    <property type="project" value="TreeGrafter"/>
</dbReference>
<evidence type="ECO:0000256" key="3">
    <source>
        <dbReference type="ARBA" id="ARBA00023180"/>
    </source>
</evidence>
<dbReference type="Pfam" id="PF16077">
    <property type="entry name" value="Spaetzle"/>
    <property type="match status" value="1"/>
</dbReference>
<dbReference type="InterPro" id="IPR032104">
    <property type="entry name" value="Spaetzle"/>
</dbReference>
<dbReference type="PANTHER" id="PTHR23199">
    <property type="entry name" value="NEUROTROPHIN 1-RELATED"/>
    <property type="match status" value="1"/>
</dbReference>
<organism evidence="6 7">
    <name type="scientific">Phyllotreta striolata</name>
    <name type="common">Striped flea beetle</name>
    <name type="synonym">Crioceris striolata</name>
    <dbReference type="NCBI Taxonomy" id="444603"/>
    <lineage>
        <taxon>Eukaryota</taxon>
        <taxon>Metazoa</taxon>
        <taxon>Ecdysozoa</taxon>
        <taxon>Arthropoda</taxon>
        <taxon>Hexapoda</taxon>
        <taxon>Insecta</taxon>
        <taxon>Pterygota</taxon>
        <taxon>Neoptera</taxon>
        <taxon>Endopterygota</taxon>
        <taxon>Coleoptera</taxon>
        <taxon>Polyphaga</taxon>
        <taxon>Cucujiformia</taxon>
        <taxon>Chrysomeloidea</taxon>
        <taxon>Chrysomelidae</taxon>
        <taxon>Galerucinae</taxon>
        <taxon>Alticini</taxon>
        <taxon>Phyllotreta</taxon>
    </lineage>
</organism>
<dbReference type="GO" id="GO:0021556">
    <property type="term" value="P:central nervous system formation"/>
    <property type="evidence" value="ECO:0007669"/>
    <property type="project" value="TreeGrafter"/>
</dbReference>
<feature type="domain" description="Spaetzle" evidence="5">
    <location>
        <begin position="248"/>
        <end position="343"/>
    </location>
</feature>
<evidence type="ECO:0000256" key="4">
    <source>
        <dbReference type="SAM" id="SignalP"/>
    </source>
</evidence>
<dbReference type="Proteomes" id="UP001153712">
    <property type="component" value="Chromosome 1"/>
</dbReference>
<protein>
    <recommendedName>
        <fullName evidence="5">Spaetzle domain-containing protein</fullName>
    </recommendedName>
</protein>
<gene>
    <name evidence="6" type="ORF">PHYEVI_LOCUS1357</name>
</gene>
<feature type="signal peptide" evidence="4">
    <location>
        <begin position="1"/>
        <end position="22"/>
    </location>
</feature>
<keyword evidence="2" id="KW-1015">Disulfide bond</keyword>
<evidence type="ECO:0000256" key="1">
    <source>
        <dbReference type="ARBA" id="ARBA00022729"/>
    </source>
</evidence>
<evidence type="ECO:0000313" key="7">
    <source>
        <dbReference type="Proteomes" id="UP001153712"/>
    </source>
</evidence>
<dbReference type="EMBL" id="OU900094">
    <property type="protein sequence ID" value="CAH1142637.1"/>
    <property type="molecule type" value="Genomic_DNA"/>
</dbReference>
<dbReference type="GO" id="GO:0008083">
    <property type="term" value="F:growth factor activity"/>
    <property type="evidence" value="ECO:0007669"/>
    <property type="project" value="TreeGrafter"/>
</dbReference>
<proteinExistence type="predicted"/>
<reference evidence="6" key="1">
    <citation type="submission" date="2022-01" db="EMBL/GenBank/DDBJ databases">
        <authorList>
            <person name="King R."/>
        </authorList>
    </citation>
    <scope>NUCLEOTIDE SEQUENCE</scope>
</reference>
<accession>A0A9P0DJX0</accession>
<dbReference type="OrthoDB" id="7933576at2759"/>
<evidence type="ECO:0000259" key="5">
    <source>
        <dbReference type="Pfam" id="PF16077"/>
    </source>
</evidence>
<evidence type="ECO:0000256" key="2">
    <source>
        <dbReference type="ARBA" id="ARBA00023157"/>
    </source>
</evidence>
<dbReference type="SUPFAM" id="SSF57501">
    <property type="entry name" value="Cystine-knot cytokines"/>
    <property type="match status" value="1"/>
</dbReference>
<keyword evidence="1 4" id="KW-0732">Signal</keyword>
<keyword evidence="3" id="KW-0325">Glycoprotein</keyword>
<dbReference type="InterPro" id="IPR029034">
    <property type="entry name" value="Cystine-knot_cytokine"/>
</dbReference>
<dbReference type="GO" id="GO:0005615">
    <property type="term" value="C:extracellular space"/>
    <property type="evidence" value="ECO:0007669"/>
    <property type="project" value="UniProtKB-ARBA"/>
</dbReference>
<dbReference type="Gene3D" id="2.10.90.10">
    <property type="entry name" value="Cystine-knot cytokines"/>
    <property type="match status" value="1"/>
</dbReference>
<name>A0A9P0DJX0_PHYSR</name>
<dbReference type="PANTHER" id="PTHR23199:SF16">
    <property type="entry name" value="PROTEIN SPAETZLE 5"/>
    <property type="match status" value="1"/>
</dbReference>
<sequence>MRMNVRCISIVLLSYTVVTTRSFCSNSYGAEPCNYLPAPPGKTPNCARPGYTYCEYPDHYPGQVITYLVKQWKYDHTTLFSSESKEDYSAYFYPPINPVYGPPNYQPPNVHNHQKGFNQPVPPHIGTHQNGYPEPIYIPKPQYPYQEEGYNYNPPQNYYPQQNFTGYPDAQYKNYPPPRSWQQPYQQILEQPQYGQYNNLWKRSIRRNHQRFKRSLRYIRAPRTVSAKFSNGTVTNRVRRQSPRDTRTICSVRTQYIIPKAALNNKGNWRYVANMPEIDTKVTQLVKTEICASQTCDGICSIPDGYTSRCEQKFVQKRLVALEAEGNRLYTDVFWFPSCCLCTLTRVDL</sequence>
<evidence type="ECO:0000313" key="6">
    <source>
        <dbReference type="EMBL" id="CAH1142637.1"/>
    </source>
</evidence>
<keyword evidence="7" id="KW-1185">Reference proteome</keyword>